<evidence type="ECO:0000259" key="3">
    <source>
        <dbReference type="PROSITE" id="PS50039"/>
    </source>
</evidence>
<proteinExistence type="predicted"/>
<keyword evidence="2" id="KW-0539">Nucleus</keyword>
<evidence type="ECO:0000256" key="1">
    <source>
        <dbReference type="ARBA" id="ARBA00023125"/>
    </source>
</evidence>
<protein>
    <submittedName>
        <fullName evidence="5">Fork-head domain-containing protein</fullName>
    </submittedName>
</protein>
<dbReference type="SMART" id="SM00339">
    <property type="entry name" value="FH"/>
    <property type="match status" value="1"/>
</dbReference>
<accession>A0A914L677</accession>
<dbReference type="GO" id="GO:0043565">
    <property type="term" value="F:sequence-specific DNA binding"/>
    <property type="evidence" value="ECO:0007669"/>
    <property type="project" value="InterPro"/>
</dbReference>
<feature type="DNA-binding region" description="Fork-head" evidence="2">
    <location>
        <begin position="34"/>
        <end position="170"/>
    </location>
</feature>
<dbReference type="GO" id="GO:0005634">
    <property type="term" value="C:nucleus"/>
    <property type="evidence" value="ECO:0007669"/>
    <property type="project" value="UniProtKB-SubCell"/>
</dbReference>
<reference evidence="5" key="1">
    <citation type="submission" date="2022-11" db="UniProtKB">
        <authorList>
            <consortium name="WormBaseParasite"/>
        </authorList>
    </citation>
    <scope>IDENTIFICATION</scope>
</reference>
<dbReference type="InterPro" id="IPR036388">
    <property type="entry name" value="WH-like_DNA-bd_sf"/>
</dbReference>
<dbReference type="Proteomes" id="UP000887563">
    <property type="component" value="Unplaced"/>
</dbReference>
<dbReference type="Gene3D" id="1.10.10.10">
    <property type="entry name" value="Winged helix-like DNA-binding domain superfamily/Winged helix DNA-binding domain"/>
    <property type="match status" value="1"/>
</dbReference>
<evidence type="ECO:0000313" key="4">
    <source>
        <dbReference type="Proteomes" id="UP000887563"/>
    </source>
</evidence>
<evidence type="ECO:0000313" key="5">
    <source>
        <dbReference type="WBParaSite" id="Minc3s00282g09341"/>
    </source>
</evidence>
<keyword evidence="1 2" id="KW-0238">DNA-binding</keyword>
<dbReference type="PROSITE" id="PS00657">
    <property type="entry name" value="FORK_HEAD_1"/>
    <property type="match status" value="1"/>
</dbReference>
<dbReference type="WBParaSite" id="Minc3s00282g09341">
    <property type="protein sequence ID" value="Minc3s00282g09341"/>
    <property type="gene ID" value="Minc3s00282g09341"/>
</dbReference>
<dbReference type="PROSITE" id="PS50039">
    <property type="entry name" value="FORK_HEAD_3"/>
    <property type="match status" value="1"/>
</dbReference>
<evidence type="ECO:0000256" key="2">
    <source>
        <dbReference type="PROSITE-ProRule" id="PRU00089"/>
    </source>
</evidence>
<dbReference type="InterPro" id="IPR018122">
    <property type="entry name" value="TF_fork_head_CS_1"/>
</dbReference>
<keyword evidence="4" id="KW-1185">Reference proteome</keyword>
<name>A0A914L677_MELIC</name>
<dbReference type="GO" id="GO:0003700">
    <property type="term" value="F:DNA-binding transcription factor activity"/>
    <property type="evidence" value="ECO:0007669"/>
    <property type="project" value="InterPro"/>
</dbReference>
<dbReference type="AlphaFoldDB" id="A0A914L677"/>
<feature type="domain" description="Fork-head" evidence="3">
    <location>
        <begin position="34"/>
        <end position="170"/>
    </location>
</feature>
<dbReference type="InterPro" id="IPR001766">
    <property type="entry name" value="Fork_head_dom"/>
</dbReference>
<sequence length="170" mass="20283">MNNLFLDSLLKQQETLTKWEMNKIKSNGNFGPNKPPYSFNSLISTAINESENKMCTIDEVRLTPISHSNSYPPFEELSKLPLNLRNLHYKIYNFIIKYFDYYKNHKQRSDWQNLIKNILYSDENINFVKVEKETFNLKTLIKKTKKLLCCSSEIIYNEATEENVYWKTKF</sequence>
<organism evidence="4 5">
    <name type="scientific">Meloidogyne incognita</name>
    <name type="common">Southern root-knot nematode worm</name>
    <name type="synonym">Oxyuris incognita</name>
    <dbReference type="NCBI Taxonomy" id="6306"/>
    <lineage>
        <taxon>Eukaryota</taxon>
        <taxon>Metazoa</taxon>
        <taxon>Ecdysozoa</taxon>
        <taxon>Nematoda</taxon>
        <taxon>Chromadorea</taxon>
        <taxon>Rhabditida</taxon>
        <taxon>Tylenchina</taxon>
        <taxon>Tylenchomorpha</taxon>
        <taxon>Tylenchoidea</taxon>
        <taxon>Meloidogynidae</taxon>
        <taxon>Meloidogyninae</taxon>
        <taxon>Meloidogyne</taxon>
        <taxon>Meloidogyne incognita group</taxon>
    </lineage>
</organism>
<comment type="subcellular location">
    <subcellularLocation>
        <location evidence="2">Nucleus</location>
    </subcellularLocation>
</comment>